<evidence type="ECO:0000256" key="3">
    <source>
        <dbReference type="SAM" id="Phobius"/>
    </source>
</evidence>
<dbReference type="SUPFAM" id="SSF53187">
    <property type="entry name" value="Zn-dependent exopeptidases"/>
    <property type="match status" value="1"/>
</dbReference>
<dbReference type="Gene3D" id="3.40.630.10">
    <property type="entry name" value="Zn peptidases"/>
    <property type="match status" value="1"/>
</dbReference>
<comment type="caution">
    <text evidence="5">The sequence shown here is derived from an EMBL/GenBank/DDBJ whole genome shotgun (WGS) entry which is preliminary data.</text>
</comment>
<evidence type="ECO:0000256" key="1">
    <source>
        <dbReference type="ARBA" id="ARBA00001947"/>
    </source>
</evidence>
<dbReference type="AlphaFoldDB" id="A0AAD9QVR9"/>
<keyword evidence="6" id="KW-1185">Reference proteome</keyword>
<dbReference type="GO" id="GO:0008235">
    <property type="term" value="F:metalloexopeptidase activity"/>
    <property type="evidence" value="ECO:0007669"/>
    <property type="project" value="InterPro"/>
</dbReference>
<proteinExistence type="inferred from homology"/>
<evidence type="ECO:0000313" key="6">
    <source>
        <dbReference type="Proteomes" id="UP001249851"/>
    </source>
</evidence>
<accession>A0AAD9QVR9</accession>
<organism evidence="5 6">
    <name type="scientific">Acropora cervicornis</name>
    <name type="common">Staghorn coral</name>
    <dbReference type="NCBI Taxonomy" id="6130"/>
    <lineage>
        <taxon>Eukaryota</taxon>
        <taxon>Metazoa</taxon>
        <taxon>Cnidaria</taxon>
        <taxon>Anthozoa</taxon>
        <taxon>Hexacorallia</taxon>
        <taxon>Scleractinia</taxon>
        <taxon>Astrocoeniina</taxon>
        <taxon>Acroporidae</taxon>
        <taxon>Acropora</taxon>
    </lineage>
</organism>
<protein>
    <recommendedName>
        <fullName evidence="4">Peptidase M28 domain-containing protein</fullName>
    </recommendedName>
</protein>
<dbReference type="InterPro" id="IPR007484">
    <property type="entry name" value="Peptidase_M28"/>
</dbReference>
<dbReference type="GO" id="GO:0006508">
    <property type="term" value="P:proteolysis"/>
    <property type="evidence" value="ECO:0007669"/>
    <property type="project" value="InterPro"/>
</dbReference>
<dbReference type="EMBL" id="JARQWQ010000012">
    <property type="protein sequence ID" value="KAK2568299.1"/>
    <property type="molecule type" value="Genomic_DNA"/>
</dbReference>
<sequence length="444" mass="49745">MCCIQFPAINQADARDRSESLRPLLKHFNENRHHVTNPQGKQRVRQFILTTFQDLGLKVWFEGFKPDYPQYATGVNVVGMIPGTLAGTPSDRLFVIGAHYDTVRTTFGTDDNGSGMVALLQVARQIATDFEGCPRSFSILFVAFDFEEWENCKDVKKNPKCACGTIDCGSRAFVRNLTQFTDGSLSSFGLIQGAIIMDTVMNYNTTPNSQRLPPIMKQFFPETYNELKADQFRGDFLTVVGRQVDDRALMNLFVYHYSQTESDLKNKTSLRWVKLPFQGQVLKLTQPIFYALDDFLRSDHVPFWNHSISLSAVFLSDTAELRGYMTSCYHEDCDGPSKVTPQMLQFLQKTSDVILALTNDVTKMSCPSNSVIYSKKRSTTTSALSLLNPTLGGGMAAWGVALLSIFMILLGAAIGVVATVFYQRWKKQQGPLVTTNVQANFQPL</sequence>
<comment type="cofactor">
    <cofactor evidence="1">
        <name>Zn(2+)</name>
        <dbReference type="ChEBI" id="CHEBI:29105"/>
    </cofactor>
</comment>
<dbReference type="Proteomes" id="UP001249851">
    <property type="component" value="Unassembled WGS sequence"/>
</dbReference>
<dbReference type="Pfam" id="PF04389">
    <property type="entry name" value="Peptidase_M28"/>
    <property type="match status" value="1"/>
</dbReference>
<reference evidence="5" key="2">
    <citation type="journal article" date="2023" name="Science">
        <title>Genomic signatures of disease resistance in endangered staghorn corals.</title>
        <authorList>
            <person name="Vollmer S.V."/>
            <person name="Selwyn J.D."/>
            <person name="Despard B.A."/>
            <person name="Roesel C.L."/>
        </authorList>
    </citation>
    <scope>NUCLEOTIDE SEQUENCE</scope>
    <source>
        <strain evidence="5">K2</strain>
    </source>
</reference>
<gene>
    <name evidence="5" type="ORF">P5673_007308</name>
</gene>
<keyword evidence="3" id="KW-0472">Membrane</keyword>
<feature type="domain" description="Peptidase M28" evidence="4">
    <location>
        <begin position="76"/>
        <end position="348"/>
    </location>
</feature>
<evidence type="ECO:0000256" key="2">
    <source>
        <dbReference type="ARBA" id="ARBA00005634"/>
    </source>
</evidence>
<feature type="transmembrane region" description="Helical" evidence="3">
    <location>
        <begin position="395"/>
        <end position="422"/>
    </location>
</feature>
<name>A0AAD9QVR9_ACRCE</name>
<comment type="similarity">
    <text evidence="2">Belongs to the peptidase M28 family. M28B subfamily.</text>
</comment>
<dbReference type="PANTHER" id="PTHR12147:SF26">
    <property type="entry name" value="PEPTIDASE M28 DOMAIN-CONTAINING PROTEIN"/>
    <property type="match status" value="1"/>
</dbReference>
<evidence type="ECO:0000259" key="4">
    <source>
        <dbReference type="Pfam" id="PF04389"/>
    </source>
</evidence>
<dbReference type="PANTHER" id="PTHR12147">
    <property type="entry name" value="METALLOPEPTIDASE M28 FAMILY MEMBER"/>
    <property type="match status" value="1"/>
</dbReference>
<keyword evidence="3" id="KW-0812">Transmembrane</keyword>
<keyword evidence="3" id="KW-1133">Transmembrane helix</keyword>
<dbReference type="InterPro" id="IPR045175">
    <property type="entry name" value="M28_fam"/>
</dbReference>
<reference evidence="5" key="1">
    <citation type="journal article" date="2023" name="G3 (Bethesda)">
        <title>Whole genome assembly and annotation of the endangered Caribbean coral Acropora cervicornis.</title>
        <authorList>
            <person name="Selwyn J.D."/>
            <person name="Vollmer S.V."/>
        </authorList>
    </citation>
    <scope>NUCLEOTIDE SEQUENCE</scope>
    <source>
        <strain evidence="5">K2</strain>
    </source>
</reference>
<evidence type="ECO:0000313" key="5">
    <source>
        <dbReference type="EMBL" id="KAK2568299.1"/>
    </source>
</evidence>